<sequence length="71" mass="8024">MTKRFRIGDHVRWNSEAGHVSGKIIKVHTADFDYKGHTHRASKDDPQYEIKSDKTDHVAAHKGGALERIDG</sequence>
<dbReference type="AlphaFoldDB" id="A0AA86GSP9"/>
<dbReference type="Gene3D" id="2.30.30.1060">
    <property type="match status" value="1"/>
</dbReference>
<reference evidence="3 4" key="1">
    <citation type="journal article" date="2016" name="BMC Genomics">
        <title>Genomic analysis of the nitrate-respiring Sphingopyxis granuli (formerly Sphingomonas macrogoltabida) strain TFA.</title>
        <authorList>
            <person name="Garcia-Romero I."/>
            <person name="Perez-Pulido A.J."/>
            <person name="Gonzalez-Flores Y.E."/>
            <person name="Reyes-Ramirez F."/>
            <person name="Santero E."/>
            <person name="Floriano B."/>
        </authorList>
    </citation>
    <scope>NUCLEOTIDE SEQUENCE [LARGE SCALE GENOMIC DNA]</scope>
    <source>
        <strain evidence="3 4">TFA</strain>
    </source>
</reference>
<dbReference type="RefSeq" id="WP_067110379.1">
    <property type="nucleotide sequence ID" value="NZ_CP012199.1"/>
</dbReference>
<dbReference type="EMBL" id="CP012199">
    <property type="protein sequence ID" value="AMG76471.1"/>
    <property type="molecule type" value="Genomic_DNA"/>
</dbReference>
<protein>
    <recommendedName>
        <fullName evidence="2">Hypervirulence associated protein TUDOR domain-containing protein</fullName>
    </recommendedName>
</protein>
<name>A0AA86GSP9_9SPHN</name>
<evidence type="ECO:0000259" key="2">
    <source>
        <dbReference type="Pfam" id="PF11160"/>
    </source>
</evidence>
<dbReference type="Proteomes" id="UP000058599">
    <property type="component" value="Chromosome"/>
</dbReference>
<evidence type="ECO:0000313" key="4">
    <source>
        <dbReference type="Proteomes" id="UP000058599"/>
    </source>
</evidence>
<evidence type="ECO:0000313" key="3">
    <source>
        <dbReference type="EMBL" id="AMG76471.1"/>
    </source>
</evidence>
<proteinExistence type="predicted"/>
<evidence type="ECO:0000256" key="1">
    <source>
        <dbReference type="SAM" id="MobiDB-lite"/>
    </source>
</evidence>
<gene>
    <name evidence="3" type="ORF">SGRAN_4144</name>
</gene>
<accession>A0AA86GSP9</accession>
<feature type="domain" description="Hypervirulence associated protein TUDOR" evidence="2">
    <location>
        <begin position="8"/>
        <end position="66"/>
    </location>
</feature>
<dbReference type="Pfam" id="PF11160">
    <property type="entry name" value="Hva1_TUDOR"/>
    <property type="match status" value="1"/>
</dbReference>
<dbReference type="KEGG" id="sgi:SGRAN_4144"/>
<dbReference type="InterPro" id="IPR021331">
    <property type="entry name" value="Hva1_TUDOR"/>
</dbReference>
<feature type="region of interest" description="Disordered" evidence="1">
    <location>
        <begin position="36"/>
        <end position="71"/>
    </location>
</feature>
<keyword evidence="4" id="KW-1185">Reference proteome</keyword>
<organism evidence="3 4">
    <name type="scientific">Sphingopyxis granuli</name>
    <dbReference type="NCBI Taxonomy" id="267128"/>
    <lineage>
        <taxon>Bacteria</taxon>
        <taxon>Pseudomonadati</taxon>
        <taxon>Pseudomonadota</taxon>
        <taxon>Alphaproteobacteria</taxon>
        <taxon>Sphingomonadales</taxon>
        <taxon>Sphingomonadaceae</taxon>
        <taxon>Sphingopyxis</taxon>
    </lineage>
</organism>